<dbReference type="EMBL" id="FNSL01000001">
    <property type="protein sequence ID" value="SEB61845.1"/>
    <property type="molecule type" value="Genomic_DNA"/>
</dbReference>
<reference evidence="5" key="1">
    <citation type="submission" date="2016-10" db="EMBL/GenBank/DDBJ databases">
        <authorList>
            <person name="Varghese N."/>
            <person name="Submissions S."/>
        </authorList>
    </citation>
    <scope>NUCLEOTIDE SEQUENCE [LARGE SCALE GENOMIC DNA]</scope>
    <source>
        <strain evidence="5">ES.061</strain>
    </source>
</reference>
<dbReference type="GO" id="GO:0019563">
    <property type="term" value="P:glycerol catabolic process"/>
    <property type="evidence" value="ECO:0007669"/>
    <property type="project" value="TreeGrafter"/>
</dbReference>
<evidence type="ECO:0000256" key="1">
    <source>
        <dbReference type="ARBA" id="ARBA00022679"/>
    </source>
</evidence>
<evidence type="ECO:0000313" key="4">
    <source>
        <dbReference type="EMBL" id="SEB61845.1"/>
    </source>
</evidence>
<gene>
    <name evidence="4" type="ORF">SAMN05216452_2464</name>
</gene>
<sequence>MKITSNELKAALARIAEHAGENREFLCQADAQLGDGDLGITVAEGFSACAKLDLSDDVGRAFFEMARTFQQVSSSSFGTLVATGLMAAAKALKDRTEFGPDEIAGLLAQARDAMLARGKSSLGEKTVLDGLDAQVHALEAERSGALMEIAVTAARDTVEKFTQRPNQAGRARIFAEKSVGLPDPGQLALVVITEGLR</sequence>
<name>A0A1H4KUP3_9HYPH</name>
<dbReference type="PROSITE" id="PS51480">
    <property type="entry name" value="DHAL"/>
    <property type="match status" value="1"/>
</dbReference>
<dbReference type="InterPro" id="IPR036117">
    <property type="entry name" value="DhaL_dom_sf"/>
</dbReference>
<dbReference type="PANTHER" id="PTHR28629:SF4">
    <property type="entry name" value="TRIOKINASE_FMN CYCLASE"/>
    <property type="match status" value="1"/>
</dbReference>
<dbReference type="PANTHER" id="PTHR28629">
    <property type="entry name" value="TRIOKINASE/FMN CYCLASE"/>
    <property type="match status" value="1"/>
</dbReference>
<dbReference type="RefSeq" id="WP_090328990.1">
    <property type="nucleotide sequence ID" value="NZ_FNSL01000001.1"/>
</dbReference>
<dbReference type="InterPro" id="IPR050861">
    <property type="entry name" value="Dihydroxyacetone_Kinase"/>
</dbReference>
<accession>A0A1H4KUP3</accession>
<evidence type="ECO:0000313" key="5">
    <source>
        <dbReference type="Proteomes" id="UP000199064"/>
    </source>
</evidence>
<dbReference type="Pfam" id="PF02734">
    <property type="entry name" value="Dak2"/>
    <property type="match status" value="1"/>
</dbReference>
<organism evidence="4 5">
    <name type="scientific">Nitratireductor aquibiodomus</name>
    <dbReference type="NCBI Taxonomy" id="204799"/>
    <lineage>
        <taxon>Bacteria</taxon>
        <taxon>Pseudomonadati</taxon>
        <taxon>Pseudomonadota</taxon>
        <taxon>Alphaproteobacteria</taxon>
        <taxon>Hyphomicrobiales</taxon>
        <taxon>Phyllobacteriaceae</taxon>
        <taxon>Nitratireductor</taxon>
    </lineage>
</organism>
<dbReference type="SUPFAM" id="SSF101473">
    <property type="entry name" value="DhaL-like"/>
    <property type="match status" value="1"/>
</dbReference>
<evidence type="ECO:0000256" key="2">
    <source>
        <dbReference type="ARBA" id="ARBA00022777"/>
    </source>
</evidence>
<dbReference type="Proteomes" id="UP000199064">
    <property type="component" value="Unassembled WGS sequence"/>
</dbReference>
<dbReference type="GO" id="GO:0004371">
    <property type="term" value="F:glycerone kinase activity"/>
    <property type="evidence" value="ECO:0007669"/>
    <property type="project" value="InterPro"/>
</dbReference>
<dbReference type="InterPro" id="IPR004007">
    <property type="entry name" value="DhaL_dom"/>
</dbReference>
<feature type="domain" description="DhaL" evidence="3">
    <location>
        <begin position="6"/>
        <end position="197"/>
    </location>
</feature>
<protein>
    <submittedName>
        <fullName evidence="4">Dihydroxyacetone kinase, C-terminal domain</fullName>
    </submittedName>
</protein>
<keyword evidence="5" id="KW-1185">Reference proteome</keyword>
<keyword evidence="2 4" id="KW-0418">Kinase</keyword>
<dbReference type="AlphaFoldDB" id="A0A1H4KUP3"/>
<dbReference type="GO" id="GO:0005829">
    <property type="term" value="C:cytosol"/>
    <property type="evidence" value="ECO:0007669"/>
    <property type="project" value="TreeGrafter"/>
</dbReference>
<keyword evidence="1" id="KW-0808">Transferase</keyword>
<proteinExistence type="predicted"/>
<evidence type="ECO:0000259" key="3">
    <source>
        <dbReference type="PROSITE" id="PS51480"/>
    </source>
</evidence>
<dbReference type="Gene3D" id="1.25.40.340">
    <property type="match status" value="1"/>
</dbReference>
<dbReference type="SMART" id="SM01120">
    <property type="entry name" value="Dak2"/>
    <property type="match status" value="1"/>
</dbReference>